<gene>
    <name evidence="2" type="ORF">JMA_08990</name>
</gene>
<dbReference type="InterPro" id="IPR036665">
    <property type="entry name" value="PTS_IIA_glucitol/sorbitol_sf"/>
</dbReference>
<dbReference type="KEGG" id="jeo:JMA_08990"/>
<dbReference type="GO" id="GO:0008982">
    <property type="term" value="F:protein-N(PI)-phosphohistidine-sugar phosphotransferase activity"/>
    <property type="evidence" value="ECO:0007669"/>
    <property type="project" value="InterPro"/>
</dbReference>
<dbReference type="Proteomes" id="UP000031449">
    <property type="component" value="Chromosome"/>
</dbReference>
<protein>
    <submittedName>
        <fullName evidence="2">PTS glucose transporter subunit IIABC</fullName>
    </submittedName>
</protein>
<dbReference type="SUPFAM" id="SSF141530">
    <property type="entry name" value="PTSIIA/GutA-like"/>
    <property type="match status" value="1"/>
</dbReference>
<dbReference type="AlphaFoldDB" id="A0A0B5AJI4"/>
<keyword evidence="2" id="KW-0762">Sugar transport</keyword>
<dbReference type="Pfam" id="PF03829">
    <property type="entry name" value="PTSIIA_gutA"/>
    <property type="match status" value="1"/>
</dbReference>
<dbReference type="BioCyc" id="JESP1508404:G14D9-10131-MONOMER"/>
<dbReference type="EMBL" id="CP009416">
    <property type="protein sequence ID" value="AJD90216.1"/>
    <property type="molecule type" value="Genomic_DNA"/>
</dbReference>
<evidence type="ECO:0000256" key="1">
    <source>
        <dbReference type="PROSITE-ProRule" id="PRU00420"/>
    </source>
</evidence>
<name>A0A0B5AJI4_9BACL</name>
<dbReference type="GO" id="GO:0016301">
    <property type="term" value="F:kinase activity"/>
    <property type="evidence" value="ECO:0007669"/>
    <property type="project" value="TreeGrafter"/>
</dbReference>
<dbReference type="HOGENOM" id="CLU_138435_0_1_9"/>
<keyword evidence="2" id="KW-0813">Transport</keyword>
<dbReference type="InterPro" id="IPR004716">
    <property type="entry name" value="PTS_IIA_glucitol/sorbitol-sp"/>
</dbReference>
<sequence>MINKYKAKITGIGEDVELFSEENMMVIFNDTVPEELRSFAVIHETADLAEKVEAGDFLEINDERYEILFVGSKVNETLQELGHCTISFSGEVTADLPGTMCVEKKEMPELALGADIRILKV</sequence>
<reference evidence="2 3" key="1">
    <citation type="submission" date="2014-08" db="EMBL/GenBank/DDBJ databases">
        <title>Complete genome of a marine bacteria Jeotgalibacillus malaysiensis.</title>
        <authorList>
            <person name="Yaakop A.S."/>
            <person name="Chan K.-G."/>
            <person name="Goh K.M."/>
        </authorList>
    </citation>
    <scope>NUCLEOTIDE SEQUENCE [LARGE SCALE GENOMIC DNA]</scope>
    <source>
        <strain evidence="2 3">D5</strain>
    </source>
</reference>
<dbReference type="OrthoDB" id="5113885at2"/>
<dbReference type="PROSITE" id="PS51097">
    <property type="entry name" value="PTS_EIIA_TYPE_5"/>
    <property type="match status" value="1"/>
</dbReference>
<proteinExistence type="predicted"/>
<dbReference type="GO" id="GO:0005737">
    <property type="term" value="C:cytoplasm"/>
    <property type="evidence" value="ECO:0007669"/>
    <property type="project" value="InterPro"/>
</dbReference>
<dbReference type="STRING" id="1508404.JMA_08990"/>
<keyword evidence="3" id="KW-1185">Reference proteome</keyword>
<dbReference type="PANTHER" id="PTHR40398">
    <property type="entry name" value="PTS SYSTEM GLUCITOL/SORBITOL-SPECIFIC EIIA COMPONENT"/>
    <property type="match status" value="1"/>
</dbReference>
<evidence type="ECO:0000313" key="2">
    <source>
        <dbReference type="EMBL" id="AJD90216.1"/>
    </source>
</evidence>
<dbReference type="PANTHER" id="PTHR40398:SF1">
    <property type="entry name" value="PTS SYSTEM GLUCITOL_SORBITOL-SPECIFIC EIIA COMPONENT"/>
    <property type="match status" value="1"/>
</dbReference>
<dbReference type="Gene3D" id="2.40.33.40">
    <property type="entry name" value="Phosphotransferase system, glucitol/sorbitol-specific IIA component"/>
    <property type="match status" value="1"/>
</dbReference>
<dbReference type="GO" id="GO:0009401">
    <property type="term" value="P:phosphoenolpyruvate-dependent sugar phosphotransferase system"/>
    <property type="evidence" value="ECO:0007669"/>
    <property type="project" value="InterPro"/>
</dbReference>
<organism evidence="2 3">
    <name type="scientific">Jeotgalibacillus malaysiensis</name>
    <dbReference type="NCBI Taxonomy" id="1508404"/>
    <lineage>
        <taxon>Bacteria</taxon>
        <taxon>Bacillati</taxon>
        <taxon>Bacillota</taxon>
        <taxon>Bacilli</taxon>
        <taxon>Bacillales</taxon>
        <taxon>Caryophanaceae</taxon>
        <taxon>Jeotgalibacillus</taxon>
    </lineage>
</organism>
<evidence type="ECO:0000313" key="3">
    <source>
        <dbReference type="Proteomes" id="UP000031449"/>
    </source>
</evidence>
<feature type="modified residue" description="Phosphohistidine; by HPr" evidence="1">
    <location>
        <position position="43"/>
    </location>
</feature>
<accession>A0A0B5AJI4</accession>